<reference evidence="1 2" key="1">
    <citation type="submission" date="2020-08" db="EMBL/GenBank/DDBJ databases">
        <title>Genomic Encyclopedia of Type Strains, Phase III (KMG-III): the genomes of soil and plant-associated and newly described type strains.</title>
        <authorList>
            <person name="Whitman W."/>
        </authorList>
    </citation>
    <scope>NUCLEOTIDE SEQUENCE [LARGE SCALE GENOMIC DNA]</scope>
    <source>
        <strain evidence="1 2">CECT 3265</strain>
    </source>
</reference>
<dbReference type="Proteomes" id="UP000556436">
    <property type="component" value="Unassembled WGS sequence"/>
</dbReference>
<dbReference type="AlphaFoldDB" id="A0A7W7LGC5"/>
<evidence type="ECO:0008006" key="3">
    <source>
        <dbReference type="Google" id="ProtNLM"/>
    </source>
</evidence>
<name>A0A7W7LGC5_STRNE</name>
<comment type="caution">
    <text evidence="1">The sequence shown here is derived from an EMBL/GenBank/DDBJ whole genome shotgun (WGS) entry which is preliminary data.</text>
</comment>
<dbReference type="EMBL" id="JACHJG010000012">
    <property type="protein sequence ID" value="MBB4889166.1"/>
    <property type="molecule type" value="Genomic_DNA"/>
</dbReference>
<evidence type="ECO:0000313" key="1">
    <source>
        <dbReference type="EMBL" id="MBB4889166.1"/>
    </source>
</evidence>
<accession>A0A7W7LGC5</accession>
<proteinExistence type="predicted"/>
<evidence type="ECO:0000313" key="2">
    <source>
        <dbReference type="Proteomes" id="UP000556436"/>
    </source>
</evidence>
<sequence length="286" mass="30734">MRVLCVHGMGQQLRGEQQLLGEWVPALKDGLGRAGAGGRVTDGDVGMAFYGDLFRPPGQLLAVGEPVLRAGDVAMGFETELLAAWWDSAAAADPVVVSPTAETLARTPEFTQKALRALSASPFMAGLTLRSMVGDLKQVRGYMLDPATRLKARRRVSDLLTEETQVVVAHSLGSVVAYEALCASRRRHRVRAFVTLGSPLGIANLIFERLRPPPDGTGSGVWPGTDALTWTNLADAADVVALEKDLRPAFGPRVRNVRTHNGAHAHDVRPYLTEKRTGEAIAAGLW</sequence>
<dbReference type="Gene3D" id="3.40.50.1820">
    <property type="entry name" value="alpha/beta hydrolase"/>
    <property type="match status" value="1"/>
</dbReference>
<organism evidence="1 2">
    <name type="scientific">Streptomyces netropsis</name>
    <name type="common">Streptoverticillium netropsis</name>
    <dbReference type="NCBI Taxonomy" id="55404"/>
    <lineage>
        <taxon>Bacteria</taxon>
        <taxon>Bacillati</taxon>
        <taxon>Actinomycetota</taxon>
        <taxon>Actinomycetes</taxon>
        <taxon>Kitasatosporales</taxon>
        <taxon>Streptomycetaceae</taxon>
        <taxon>Streptomyces</taxon>
    </lineage>
</organism>
<protein>
    <recommendedName>
        <fullName evidence="3">Alpha/beta hydrolase family protein</fullName>
    </recommendedName>
</protein>
<dbReference type="SUPFAM" id="SSF53474">
    <property type="entry name" value="alpha/beta-Hydrolases"/>
    <property type="match status" value="1"/>
</dbReference>
<dbReference type="InterPro" id="IPR029058">
    <property type="entry name" value="AB_hydrolase_fold"/>
</dbReference>
<gene>
    <name evidence="1" type="ORF">FHS38_005241</name>
</gene>
<dbReference type="RefSeq" id="WP_184737388.1">
    <property type="nucleotide sequence ID" value="NZ_BMRW01000002.1"/>
</dbReference>
<keyword evidence="2" id="KW-1185">Reference proteome</keyword>